<dbReference type="STRING" id="1408157.A0A1J7JLG1"/>
<keyword evidence="2" id="KW-1185">Reference proteome</keyword>
<accession>A0A1J7JLG1</accession>
<reference evidence="1 2" key="1">
    <citation type="submission" date="2016-10" db="EMBL/GenBank/DDBJ databases">
        <title>Draft genome sequence of Coniochaeta ligniaria NRRL30616, a lignocellulolytic fungus for bioabatement of inhibitors in plant biomass hydrolysates.</title>
        <authorList>
            <consortium name="DOE Joint Genome Institute"/>
            <person name="Jimenez D.J."/>
            <person name="Hector R.E."/>
            <person name="Riley R."/>
            <person name="Sun H."/>
            <person name="Grigoriev I.V."/>
            <person name="Van Elsas J.D."/>
            <person name="Nichols N.N."/>
        </authorList>
    </citation>
    <scope>NUCLEOTIDE SEQUENCE [LARGE SCALE GENOMIC DNA]</scope>
    <source>
        <strain evidence="1 2">NRRL 30616</strain>
    </source>
</reference>
<dbReference type="AlphaFoldDB" id="A0A1J7JLG1"/>
<dbReference type="InParanoid" id="A0A1J7JLG1"/>
<proteinExistence type="predicted"/>
<organism evidence="1 2">
    <name type="scientific">Coniochaeta ligniaria NRRL 30616</name>
    <dbReference type="NCBI Taxonomy" id="1408157"/>
    <lineage>
        <taxon>Eukaryota</taxon>
        <taxon>Fungi</taxon>
        <taxon>Dikarya</taxon>
        <taxon>Ascomycota</taxon>
        <taxon>Pezizomycotina</taxon>
        <taxon>Sordariomycetes</taxon>
        <taxon>Sordariomycetidae</taxon>
        <taxon>Coniochaetales</taxon>
        <taxon>Coniochaetaceae</taxon>
        <taxon>Coniochaeta</taxon>
    </lineage>
</organism>
<gene>
    <name evidence="1" type="ORF">CONLIGDRAFT_669871</name>
</gene>
<evidence type="ECO:0000313" key="1">
    <source>
        <dbReference type="EMBL" id="OIW30140.1"/>
    </source>
</evidence>
<dbReference type="EMBL" id="KV875097">
    <property type="protein sequence ID" value="OIW30140.1"/>
    <property type="molecule type" value="Genomic_DNA"/>
</dbReference>
<evidence type="ECO:0000313" key="2">
    <source>
        <dbReference type="Proteomes" id="UP000182658"/>
    </source>
</evidence>
<name>A0A1J7JLG1_9PEZI</name>
<dbReference type="OrthoDB" id="3562088at2759"/>
<protein>
    <submittedName>
        <fullName evidence="1">Uncharacterized protein</fullName>
    </submittedName>
</protein>
<sequence>MRSDLATAVFGVGLSTRDVCSVQSALEFFNYGYPVAAGCVERLTQQATDWCQCYFPADPADPVTVYLSTVTPDTPWFTVMETSTIETTTTLETTTTTQTTVTTSLTSTVELTSTTTTSPALPKRDLTARVPDLAPKCGTPVCIDPSVSCIDLTEPNLARRPAAKMSEACRCLLPPPTTVTLAATTAAVSTSTTTDTAEITEVETEISVETDVSTVTSTTTAIETAAASVDKCSVRYTGGGNGSGNTVQFISTVTSAVDCCQQCLAKPNCIASAYLGPASCQHLVKITPLAGAETSAQCPLGIEAYGGYGVPSENGVIFAGPCSDV</sequence>
<dbReference type="Proteomes" id="UP000182658">
    <property type="component" value="Unassembled WGS sequence"/>
</dbReference>